<dbReference type="GO" id="GO:0016020">
    <property type="term" value="C:membrane"/>
    <property type="evidence" value="ECO:0007669"/>
    <property type="project" value="UniProtKB-SubCell"/>
</dbReference>
<dbReference type="InterPro" id="IPR015672">
    <property type="entry name" value="GPHR/GTG"/>
</dbReference>
<feature type="domain" description="Abscisic acid G-protein coupled receptor-like" evidence="6">
    <location>
        <begin position="283"/>
        <end position="448"/>
    </location>
</feature>
<comment type="caution">
    <text evidence="8">The sequence shown here is derived from an EMBL/GenBank/DDBJ whole genome shotgun (WGS) entry which is preliminary data.</text>
</comment>
<comment type="subcellular location">
    <subcellularLocation>
        <location evidence="1">Membrane</location>
        <topology evidence="1">Multi-pass membrane protein</topology>
    </subcellularLocation>
</comment>
<dbReference type="GeneID" id="59348371"/>
<dbReference type="AlphaFoldDB" id="A0A8H6SCG5"/>
<dbReference type="OrthoDB" id="264392at2759"/>
<dbReference type="InterPro" id="IPR022535">
    <property type="entry name" value="Golgi_pH-regulator_cons_dom"/>
</dbReference>
<evidence type="ECO:0000313" key="9">
    <source>
        <dbReference type="Proteomes" id="UP000636479"/>
    </source>
</evidence>
<evidence type="ECO:0000259" key="6">
    <source>
        <dbReference type="Pfam" id="PF12430"/>
    </source>
</evidence>
<keyword evidence="3 5" id="KW-1133">Transmembrane helix</keyword>
<dbReference type="RefSeq" id="XP_037217267.1">
    <property type="nucleotide sequence ID" value="XM_037365855.1"/>
</dbReference>
<feature type="transmembrane region" description="Helical" evidence="5">
    <location>
        <begin position="172"/>
        <end position="193"/>
    </location>
</feature>
<keyword evidence="4 5" id="KW-0472">Membrane</keyword>
<feature type="transmembrane region" description="Helical" evidence="5">
    <location>
        <begin position="102"/>
        <end position="127"/>
    </location>
</feature>
<evidence type="ECO:0000256" key="3">
    <source>
        <dbReference type="ARBA" id="ARBA00022989"/>
    </source>
</evidence>
<dbReference type="Pfam" id="PF12537">
    <property type="entry name" value="GPHR_N"/>
    <property type="match status" value="1"/>
</dbReference>
<feature type="transmembrane region" description="Helical" evidence="5">
    <location>
        <begin position="139"/>
        <end position="160"/>
    </location>
</feature>
<evidence type="ECO:0000313" key="8">
    <source>
        <dbReference type="EMBL" id="KAF7296908.1"/>
    </source>
</evidence>
<evidence type="ECO:0000259" key="7">
    <source>
        <dbReference type="Pfam" id="PF12537"/>
    </source>
</evidence>
<feature type="transmembrane region" description="Helical" evidence="5">
    <location>
        <begin position="360"/>
        <end position="377"/>
    </location>
</feature>
<name>A0A8H6SCG5_9AGAR</name>
<accession>A0A8H6SCG5</accession>
<dbReference type="Pfam" id="PF12430">
    <property type="entry name" value="ABA_GPCR"/>
    <property type="match status" value="1"/>
</dbReference>
<feature type="domain" description="Golgi pH regulator conserved" evidence="7">
    <location>
        <begin position="168"/>
        <end position="219"/>
    </location>
</feature>
<evidence type="ECO:0000256" key="1">
    <source>
        <dbReference type="ARBA" id="ARBA00004141"/>
    </source>
</evidence>
<organism evidence="8 9">
    <name type="scientific">Mycena indigotica</name>
    <dbReference type="NCBI Taxonomy" id="2126181"/>
    <lineage>
        <taxon>Eukaryota</taxon>
        <taxon>Fungi</taxon>
        <taxon>Dikarya</taxon>
        <taxon>Basidiomycota</taxon>
        <taxon>Agaricomycotina</taxon>
        <taxon>Agaricomycetes</taxon>
        <taxon>Agaricomycetidae</taxon>
        <taxon>Agaricales</taxon>
        <taxon>Marasmiineae</taxon>
        <taxon>Mycenaceae</taxon>
        <taxon>Mycena</taxon>
    </lineage>
</organism>
<evidence type="ECO:0000256" key="5">
    <source>
        <dbReference type="SAM" id="Phobius"/>
    </source>
</evidence>
<sequence length="482" mass="52468">MLAETVALVALRAAIFFSCRKFILAGLHANYQDSDTEFIPLQEPLPSPITHSSKGKSFGKSKATTEAGDVFAGCFMESCVLCTLLMMQALDISSPSVRLLNWRISLFILLALVLLYLPFLLSLLLIFSTDSETRHRTTLPRLAFSVAVVGLHLFLLSLVPLPEPAGDYTTAVLSRLIVVGTVILGLLAGYGAASSVWTYFPLNGQIIPPTENELVSAQEGEAGRRRAESAAAAQANATWLSRVMPSFRGDDDTQVLAGLSALEEQMTIRVDTLRQRRLEALRMRTWYGRLVTICGRVFSVYCAFRVLTTMAAFLLPSSFGSRTTSEASKTSPALDLDLATNVMTTLLPPLADKPQLASRLARHASLLLVGIIIASSLRRVVRGATRVLRVTSQTLGSALMVLVLAWVMSVYILATIVQLRTTFPPPTPSTPPSEVGNDDAAVTNLFSTIPPFARDDGLAGKWVVRTEVSEHHWIKKISASHR</sequence>
<protein>
    <recommendedName>
        <fullName evidence="10">Abscisic acid G-protein coupled receptor-like domain-containing protein</fullName>
    </recommendedName>
</protein>
<dbReference type="PANTHER" id="PTHR15948:SF0">
    <property type="entry name" value="GOLGI PH REGULATOR A-RELATED"/>
    <property type="match status" value="1"/>
</dbReference>
<gene>
    <name evidence="8" type="ORF">MIND_00922600</name>
</gene>
<proteinExistence type="predicted"/>
<keyword evidence="2 5" id="KW-0812">Transmembrane</keyword>
<dbReference type="InterPro" id="IPR025969">
    <property type="entry name" value="ABA_GPCR_dom"/>
</dbReference>
<dbReference type="EMBL" id="JACAZF010000008">
    <property type="protein sequence ID" value="KAF7296908.1"/>
    <property type="molecule type" value="Genomic_DNA"/>
</dbReference>
<reference evidence="8" key="1">
    <citation type="submission" date="2020-05" db="EMBL/GenBank/DDBJ databases">
        <title>Mycena genomes resolve the evolution of fungal bioluminescence.</title>
        <authorList>
            <person name="Tsai I.J."/>
        </authorList>
    </citation>
    <scope>NUCLEOTIDE SEQUENCE</scope>
    <source>
        <strain evidence="8">171206Taipei</strain>
    </source>
</reference>
<dbReference type="Proteomes" id="UP000636479">
    <property type="component" value="Unassembled WGS sequence"/>
</dbReference>
<evidence type="ECO:0000256" key="2">
    <source>
        <dbReference type="ARBA" id="ARBA00022692"/>
    </source>
</evidence>
<feature type="transmembrane region" description="Helical" evidence="5">
    <location>
        <begin position="398"/>
        <end position="419"/>
    </location>
</feature>
<evidence type="ECO:0008006" key="10">
    <source>
        <dbReference type="Google" id="ProtNLM"/>
    </source>
</evidence>
<keyword evidence="9" id="KW-1185">Reference proteome</keyword>
<dbReference type="PANTHER" id="PTHR15948">
    <property type="entry name" value="G-PROTEIN COUPLED RECEPTOR 89-RELATED"/>
    <property type="match status" value="1"/>
</dbReference>
<feature type="transmembrane region" description="Helical" evidence="5">
    <location>
        <begin position="286"/>
        <end position="315"/>
    </location>
</feature>
<feature type="transmembrane region" description="Helical" evidence="5">
    <location>
        <begin position="70"/>
        <end position="90"/>
    </location>
</feature>
<evidence type="ECO:0000256" key="4">
    <source>
        <dbReference type="ARBA" id="ARBA00023136"/>
    </source>
</evidence>